<sequence length="191" mass="21789">MPPPVAAASERSDLAIKFKKKGAQKSSSTGADHWKTVLIADLEKELKAEHRRYTAMQANRAQQSQIIRYAITGDISSVISVMYQRVKAVGNKGKLTEEDEQFISCALMVVLRNIERVLQSEDGLNSSETLSTFFSFANLWDHMRIFSDDMKICSVLLYDRFDHWSQLRAPDDSSEEIDQILTLMENRLRNL</sequence>
<evidence type="ECO:0000313" key="1">
    <source>
        <dbReference type="EMBL" id="KAJ1359418.1"/>
    </source>
</evidence>
<dbReference type="Proteomes" id="UP001196413">
    <property type="component" value="Unassembled WGS sequence"/>
</dbReference>
<name>A0AAD5MPD6_PARTN</name>
<dbReference type="AlphaFoldDB" id="A0AAD5MPD6"/>
<protein>
    <submittedName>
        <fullName evidence="1">Uncharacterized protein</fullName>
    </submittedName>
</protein>
<reference evidence="1" key="1">
    <citation type="submission" date="2021-06" db="EMBL/GenBank/DDBJ databases">
        <title>Parelaphostrongylus tenuis whole genome reference sequence.</title>
        <authorList>
            <person name="Garwood T.J."/>
            <person name="Larsen P.A."/>
            <person name="Fountain-Jones N.M."/>
            <person name="Garbe J.R."/>
            <person name="Macchietto M.G."/>
            <person name="Kania S.A."/>
            <person name="Gerhold R.W."/>
            <person name="Richards J.E."/>
            <person name="Wolf T.M."/>
        </authorList>
    </citation>
    <scope>NUCLEOTIDE SEQUENCE</scope>
    <source>
        <strain evidence="1">MNPRO001-30</strain>
        <tissue evidence="1">Meninges</tissue>
    </source>
</reference>
<accession>A0AAD5MPD6</accession>
<organism evidence="1 2">
    <name type="scientific">Parelaphostrongylus tenuis</name>
    <name type="common">Meningeal worm</name>
    <dbReference type="NCBI Taxonomy" id="148309"/>
    <lineage>
        <taxon>Eukaryota</taxon>
        <taxon>Metazoa</taxon>
        <taxon>Ecdysozoa</taxon>
        <taxon>Nematoda</taxon>
        <taxon>Chromadorea</taxon>
        <taxon>Rhabditida</taxon>
        <taxon>Rhabditina</taxon>
        <taxon>Rhabditomorpha</taxon>
        <taxon>Strongyloidea</taxon>
        <taxon>Metastrongylidae</taxon>
        <taxon>Parelaphostrongylus</taxon>
    </lineage>
</organism>
<evidence type="ECO:0000313" key="2">
    <source>
        <dbReference type="Proteomes" id="UP001196413"/>
    </source>
</evidence>
<gene>
    <name evidence="1" type="ORF">KIN20_018143</name>
</gene>
<proteinExistence type="predicted"/>
<keyword evidence="2" id="KW-1185">Reference proteome</keyword>
<dbReference type="EMBL" id="JAHQIW010003609">
    <property type="protein sequence ID" value="KAJ1359418.1"/>
    <property type="molecule type" value="Genomic_DNA"/>
</dbReference>
<comment type="caution">
    <text evidence="1">The sequence shown here is derived from an EMBL/GenBank/DDBJ whole genome shotgun (WGS) entry which is preliminary data.</text>
</comment>